<dbReference type="RefSeq" id="WP_218253565.1">
    <property type="nucleotide sequence ID" value="NZ_JABXWD010000392.1"/>
</dbReference>
<accession>A0ABS6S275</accession>
<keyword evidence="3" id="KW-0997">Cell inner membrane</keyword>
<keyword evidence="6 8" id="KW-0012">Acyltransferase</keyword>
<comment type="caution">
    <text evidence="8">The sequence shown here is derived from an EMBL/GenBank/DDBJ whole genome shotgun (WGS) entry which is preliminary data.</text>
</comment>
<organism evidence="8 9">
    <name type="scientific">Candidatus Magnetobacterium casense</name>
    <dbReference type="NCBI Taxonomy" id="1455061"/>
    <lineage>
        <taxon>Bacteria</taxon>
        <taxon>Pseudomonadati</taxon>
        <taxon>Nitrospirota</taxon>
        <taxon>Thermodesulfovibrionia</taxon>
        <taxon>Thermodesulfovibrionales</taxon>
        <taxon>Candidatus Magnetobacteriaceae</taxon>
        <taxon>Candidatus Magnetobacterium</taxon>
    </lineage>
</organism>
<evidence type="ECO:0000313" key="9">
    <source>
        <dbReference type="Proteomes" id="UP001196980"/>
    </source>
</evidence>
<dbReference type="CDD" id="cd07984">
    <property type="entry name" value="LPLAT_LABLAT-like"/>
    <property type="match status" value="1"/>
</dbReference>
<feature type="transmembrane region" description="Helical" evidence="7">
    <location>
        <begin position="12"/>
        <end position="40"/>
    </location>
</feature>
<keyword evidence="7" id="KW-1133">Transmembrane helix</keyword>
<evidence type="ECO:0000256" key="2">
    <source>
        <dbReference type="ARBA" id="ARBA00022475"/>
    </source>
</evidence>
<dbReference type="Proteomes" id="UP001196980">
    <property type="component" value="Unassembled WGS sequence"/>
</dbReference>
<keyword evidence="5 7" id="KW-0472">Membrane</keyword>
<evidence type="ECO:0000256" key="1">
    <source>
        <dbReference type="ARBA" id="ARBA00004533"/>
    </source>
</evidence>
<proteinExistence type="predicted"/>
<evidence type="ECO:0000313" key="8">
    <source>
        <dbReference type="EMBL" id="MBV6342957.1"/>
    </source>
</evidence>
<protein>
    <submittedName>
        <fullName evidence="8">Lysophospholipid acyltransferase family protein</fullName>
    </submittedName>
</protein>
<dbReference type="GO" id="GO:0016746">
    <property type="term" value="F:acyltransferase activity"/>
    <property type="evidence" value="ECO:0007669"/>
    <property type="project" value="UniProtKB-KW"/>
</dbReference>
<evidence type="ECO:0000256" key="4">
    <source>
        <dbReference type="ARBA" id="ARBA00022679"/>
    </source>
</evidence>
<name>A0ABS6S275_9BACT</name>
<evidence type="ECO:0000256" key="6">
    <source>
        <dbReference type="ARBA" id="ARBA00023315"/>
    </source>
</evidence>
<keyword evidence="9" id="KW-1185">Reference proteome</keyword>
<dbReference type="PANTHER" id="PTHR30606:SF10">
    <property type="entry name" value="PHOSPHATIDYLINOSITOL MANNOSIDE ACYLTRANSFERASE"/>
    <property type="match status" value="1"/>
</dbReference>
<dbReference type="PANTHER" id="PTHR30606">
    <property type="entry name" value="LIPID A BIOSYNTHESIS LAUROYL ACYLTRANSFERASE"/>
    <property type="match status" value="1"/>
</dbReference>
<keyword evidence="2" id="KW-1003">Cell membrane</keyword>
<evidence type="ECO:0000256" key="7">
    <source>
        <dbReference type="SAM" id="Phobius"/>
    </source>
</evidence>
<sequence length="314" mass="36163">MLKNVLKLIYFFFLRIAGGILPFRLTYLVARGIGLVSFIAARSKRRMVQREVKRLFEWTTSSRTDMIVKRTLEGFFLSEMEVFLYPRLNSANIHRMVKCVGEQYLEEGIKGGRGTMLLFAHFGANQMIMPAVGYRGYRMCQMSAPATVWIERLPEMKSTLVEKMMLRHKWKNEQSLPVKHINIFGSLREAFMCLKRNEFLGIAIDGGGGKDTTEVDFLGRKACFPTGSIDMALRTGCCILPVFMLRNKDATNTMVIEPPLEYKVSSDKAADIRYATQLFADRLEQYVLKRPCHYMYFLAWRSFMVTKGDPSFLL</sequence>
<reference evidence="8 9" key="1">
    <citation type="journal article" date="2020" name="J Geophys Res Biogeosci">
        <title>Magnetotaxis as an Adaptation to Enable Bacterial Shuttling of Microbial Sulfur and Sulfur Cycling Across Aquatic Oxic#Anoxic Interfaces.</title>
        <authorList>
            <person name="Li J."/>
            <person name="Liu P."/>
            <person name="Wang J."/>
            <person name="Roberts A.P."/>
            <person name="Pan Y."/>
        </authorList>
    </citation>
    <scope>NUCLEOTIDE SEQUENCE [LARGE SCALE GENOMIC DNA]</scope>
    <source>
        <strain evidence="8 9">MYR-1_YQ</strain>
    </source>
</reference>
<gene>
    <name evidence="8" type="ORF">HWQ67_15350</name>
</gene>
<evidence type="ECO:0000256" key="3">
    <source>
        <dbReference type="ARBA" id="ARBA00022519"/>
    </source>
</evidence>
<keyword evidence="4" id="KW-0808">Transferase</keyword>
<dbReference type="Pfam" id="PF03279">
    <property type="entry name" value="Lip_A_acyltrans"/>
    <property type="match status" value="1"/>
</dbReference>
<dbReference type="EMBL" id="JABXWD010000392">
    <property type="protein sequence ID" value="MBV6342957.1"/>
    <property type="molecule type" value="Genomic_DNA"/>
</dbReference>
<keyword evidence="7" id="KW-0812">Transmembrane</keyword>
<dbReference type="InterPro" id="IPR004960">
    <property type="entry name" value="LipA_acyltrans"/>
</dbReference>
<evidence type="ECO:0000256" key="5">
    <source>
        <dbReference type="ARBA" id="ARBA00023136"/>
    </source>
</evidence>
<comment type="subcellular location">
    <subcellularLocation>
        <location evidence="1">Cell inner membrane</location>
    </subcellularLocation>
</comment>